<dbReference type="InterPro" id="IPR004875">
    <property type="entry name" value="DDE_SF_endonuclease_dom"/>
</dbReference>
<dbReference type="Proteomes" id="UP000324832">
    <property type="component" value="Unassembled WGS sequence"/>
</dbReference>
<sequence length="371" mass="43201">MPLITTIRRYKSTLPSGEHRDVMLITVFLYLYLGRINMPRNYIRKSLFILLRTWRLQYVQREENKELTMYAAAKLSLKKAQPIEHVRRKNTDPFIVSEYFSLLQATLKTLGLEQRPELIWNLDETSVSLDPSKTKVVGRKGAPCSRTSHGTGKEHITVLTAVSAGRQKLTPLIIFRGTYVWDTWMADTRYFELSYAASKWGWMETEIFRNYMEKVFILGLGEERTVLVVYDGHSTRVDIKVVELARKHNITILKLPPHSSHLYSHWTWLYLNYLNVAGIPKVWNHTKSESDVISVDKYDPRANKRWIEKHKMENVFQPPQPVLQSDDISPVSLHEISLNDKPFISGKCKLHEKFLMNTGSYDVANNIRQGY</sequence>
<proteinExistence type="predicted"/>
<dbReference type="GO" id="GO:0003676">
    <property type="term" value="F:nucleic acid binding"/>
    <property type="evidence" value="ECO:0007669"/>
    <property type="project" value="InterPro"/>
</dbReference>
<organism evidence="2 3">
    <name type="scientific">Leptidea sinapis</name>
    <dbReference type="NCBI Taxonomy" id="189913"/>
    <lineage>
        <taxon>Eukaryota</taxon>
        <taxon>Metazoa</taxon>
        <taxon>Ecdysozoa</taxon>
        <taxon>Arthropoda</taxon>
        <taxon>Hexapoda</taxon>
        <taxon>Insecta</taxon>
        <taxon>Pterygota</taxon>
        <taxon>Neoptera</taxon>
        <taxon>Endopterygota</taxon>
        <taxon>Lepidoptera</taxon>
        <taxon>Glossata</taxon>
        <taxon>Ditrysia</taxon>
        <taxon>Papilionoidea</taxon>
        <taxon>Pieridae</taxon>
        <taxon>Dismorphiinae</taxon>
        <taxon>Leptidea</taxon>
    </lineage>
</organism>
<dbReference type="Pfam" id="PF03184">
    <property type="entry name" value="DDE_1"/>
    <property type="match status" value="1"/>
</dbReference>
<gene>
    <name evidence="2" type="ORF">LSINAPIS_LOCUS9701</name>
</gene>
<reference evidence="2 3" key="1">
    <citation type="submission" date="2017-07" db="EMBL/GenBank/DDBJ databases">
        <authorList>
            <person name="Talla V."/>
            <person name="Backstrom N."/>
        </authorList>
    </citation>
    <scope>NUCLEOTIDE SEQUENCE [LARGE SCALE GENOMIC DNA]</scope>
</reference>
<protein>
    <recommendedName>
        <fullName evidence="1">DDE-1 domain-containing protein</fullName>
    </recommendedName>
</protein>
<evidence type="ECO:0000259" key="1">
    <source>
        <dbReference type="Pfam" id="PF03184"/>
    </source>
</evidence>
<evidence type="ECO:0000313" key="3">
    <source>
        <dbReference type="Proteomes" id="UP000324832"/>
    </source>
</evidence>
<evidence type="ECO:0000313" key="2">
    <source>
        <dbReference type="EMBL" id="VVC98662.1"/>
    </source>
</evidence>
<dbReference type="Gene3D" id="3.30.420.10">
    <property type="entry name" value="Ribonuclease H-like superfamily/Ribonuclease H"/>
    <property type="match status" value="1"/>
</dbReference>
<dbReference type="EMBL" id="FZQP02003712">
    <property type="protein sequence ID" value="VVC98662.1"/>
    <property type="molecule type" value="Genomic_DNA"/>
</dbReference>
<dbReference type="AlphaFoldDB" id="A0A5E4QKV7"/>
<name>A0A5E4QKV7_9NEOP</name>
<accession>A0A5E4QKV7</accession>
<feature type="domain" description="DDE-1" evidence="1">
    <location>
        <begin position="154"/>
        <end position="264"/>
    </location>
</feature>
<keyword evidence="3" id="KW-1185">Reference proteome</keyword>
<dbReference type="InterPro" id="IPR036397">
    <property type="entry name" value="RNaseH_sf"/>
</dbReference>